<dbReference type="Pfam" id="PF15711">
    <property type="entry name" value="ILEI"/>
    <property type="match status" value="5"/>
</dbReference>
<evidence type="ECO:0000259" key="4">
    <source>
        <dbReference type="Pfam" id="PF15711"/>
    </source>
</evidence>
<keyword evidence="2" id="KW-0812">Transmembrane</keyword>
<evidence type="ECO:0000313" key="5">
    <source>
        <dbReference type="EMBL" id="CAE8600877.1"/>
    </source>
</evidence>
<gene>
    <name evidence="5" type="ORF">PGLA1383_LOCUS19180</name>
</gene>
<feature type="transmembrane region" description="Helical" evidence="2">
    <location>
        <begin position="1594"/>
        <end position="1613"/>
    </location>
</feature>
<dbReference type="GO" id="GO:0000139">
    <property type="term" value="C:Golgi membrane"/>
    <property type="evidence" value="ECO:0007669"/>
    <property type="project" value="TreeGrafter"/>
</dbReference>
<feature type="domain" description="ILEI/PANDER" evidence="4">
    <location>
        <begin position="782"/>
        <end position="869"/>
    </location>
</feature>
<comment type="caution">
    <text evidence="5">The sequence shown here is derived from an EMBL/GenBank/DDBJ whole genome shotgun (WGS) entry which is preliminary data.</text>
</comment>
<dbReference type="PROSITE" id="PS52031">
    <property type="entry name" value="GG_LECTIN"/>
    <property type="match status" value="3"/>
</dbReference>
<feature type="compositionally biased region" description="Polar residues" evidence="1">
    <location>
        <begin position="1452"/>
        <end position="1468"/>
    </location>
</feature>
<dbReference type="InterPro" id="IPR002656">
    <property type="entry name" value="Acyl_transf_3_dom"/>
</dbReference>
<dbReference type="GO" id="GO:0016266">
    <property type="term" value="P:protein O-linked glycosylation via N-acetyl-galactosamine"/>
    <property type="evidence" value="ECO:0007669"/>
    <property type="project" value="TreeGrafter"/>
</dbReference>
<protein>
    <recommendedName>
        <fullName evidence="7">ILEI/PANDER domain-containing protein</fullName>
    </recommendedName>
</protein>
<dbReference type="EMBL" id="CAJNNV010012544">
    <property type="protein sequence ID" value="CAE8600877.1"/>
    <property type="molecule type" value="Genomic_DNA"/>
</dbReference>
<dbReference type="GO" id="GO:0016747">
    <property type="term" value="F:acyltransferase activity, transferring groups other than amino-acyl groups"/>
    <property type="evidence" value="ECO:0007669"/>
    <property type="project" value="InterPro"/>
</dbReference>
<feature type="domain" description="ILEI/PANDER" evidence="4">
    <location>
        <begin position="287"/>
        <end position="374"/>
    </location>
</feature>
<evidence type="ECO:0000259" key="3">
    <source>
        <dbReference type="Pfam" id="PF01757"/>
    </source>
</evidence>
<feature type="domain" description="ILEI/PANDER" evidence="4">
    <location>
        <begin position="437"/>
        <end position="524"/>
    </location>
</feature>
<feature type="domain" description="ILEI/PANDER" evidence="4">
    <location>
        <begin position="137"/>
        <end position="224"/>
    </location>
</feature>
<dbReference type="GO" id="GO:0047223">
    <property type="term" value="F:beta-1,3-galactosyl-O-glycosyl-glycoprotein beta-1,3-N-acetylglucosaminyltransferase activity"/>
    <property type="evidence" value="ECO:0007669"/>
    <property type="project" value="TreeGrafter"/>
</dbReference>
<feature type="transmembrane region" description="Helical" evidence="2">
    <location>
        <begin position="1531"/>
        <end position="1553"/>
    </location>
</feature>
<dbReference type="OMA" id="TEARFEN"/>
<feature type="domain" description="Acyltransferase 3" evidence="3">
    <location>
        <begin position="1508"/>
        <end position="1793"/>
    </location>
</feature>
<feature type="transmembrane region" description="Helical" evidence="2">
    <location>
        <begin position="1321"/>
        <end position="1341"/>
    </location>
</feature>
<feature type="transmembrane region" description="Helical" evidence="2">
    <location>
        <begin position="1671"/>
        <end position="1695"/>
    </location>
</feature>
<dbReference type="PANTHER" id="PTHR46396">
    <property type="entry name" value="PROTEIN O-LINKED-MANNOSE BETA-1,2-N-ACETYLGLUCOSAMINYLTRANSFERASE 1"/>
    <property type="match status" value="1"/>
</dbReference>
<evidence type="ECO:0008006" key="7">
    <source>
        <dbReference type="Google" id="ProtNLM"/>
    </source>
</evidence>
<dbReference type="OrthoDB" id="440755at2759"/>
<name>A0A813EKN1_POLGL</name>
<accession>A0A813EKN1</accession>
<evidence type="ECO:0000256" key="1">
    <source>
        <dbReference type="SAM" id="MobiDB-lite"/>
    </source>
</evidence>
<feature type="region of interest" description="Disordered" evidence="1">
    <location>
        <begin position="1452"/>
        <end position="1474"/>
    </location>
</feature>
<feature type="transmembrane region" description="Helical" evidence="2">
    <location>
        <begin position="1507"/>
        <end position="1525"/>
    </location>
</feature>
<evidence type="ECO:0000256" key="2">
    <source>
        <dbReference type="SAM" id="Phobius"/>
    </source>
</evidence>
<sequence length="1821" mass="194708">MPATNELQQSPIAHKFQEARSFSSLQNQIMARAGISMTLLAVLCLIARSVAQADSSASGSPFQAARVKRRTSRVPLNVTVKFPGRKDGFGFCSFHILRSMWFQLFIEIPWRPRSGAYPSELAEFYVDGVKLYVAVARGMNVAVVQSDGSLGTFTVFDTHGSDSEAMVTFINSLQRGSLVLIAAMDEAQGNISSDAKTALKSLGATKIDTMVYRGSYALIAVKGGVALAEQTNETTISAISAQYDVNTGVSGNSSGTSFNLTVKSGAYPSELAEFYVDGVKLDVAVARGMNVAVVQSDGSLGTFTVFDTHGSDSEAMVTFINSLQRGSLVLIAAMDEAQGNISSDAKTALKSLGATKIDTMVYRGSYALIAVKGGVALAEQTNETTISAISAQYDFNSGVSGNSSGTSFDLTIKSGAYPSALAEFYVDGVKLDVAVARGMNVAVVQSDGSLGTFTVFDTHGSDSEAMVTFINSLQRGSLVLIAAMDEAQGNISSDAKTALKSLGATKIDNMVYRGSYALIAVKGGVALAEQTNETTISAISAQYDVNTGVSGNSSGTSFNLTVKSGAYPSELAEFYVDGVKLDVAVARGMNVAVVQSDGSLGTFTVFDTHGSDSEVMVTFINSLQRGSLVLIAAMDEAQGNISSDAKTALKSLGATKIDTMVYRGSYVLIAVKGGVALAEQTNETTISAISAQYDPTVVLTTTATTSTTTPVLVPLCYLFRCAIGLSLKEERWSLTGSNVEACCDNASSPTLADVGVQSAGFADGNTALFYANGKVIFTAEDRGLTVVTLRPDGTRLTSLSFDTMAAGSDDLAAYLESLENATLVLIGAKDEASTNLTAGAKAAIKSCGATQIDSLGLRGAYALVGIKGGSAQAEMVRPTGAGYALAVGHMEILVSVDESTPVCDARVAEPPTTGYLSDGNLNLDAGCRYNLWECDAASQCLQGTWVAITGSSNTLLEFASLINLLAPAEYHIDRPGEMIGASAVVDVIIENGEVTYWDSVSNGLPVCRQVNKVEAQLNDAACRQTITEFIAKAPAYSAGAIRITVFISFFWDRTGLALDVIGADAGWASGEVTVIIQVGAWYNVCAALKAAFCPRAELLAMDGTAAMHIFKDEMKEVLVKMSSFCESGGRASKRGCAVQSISWTNSHSDNANFKMMNGYIKEAMQGRESASLRFVDFFGLGGAMPEEVVWGHGSQMLNLWMWQVLLGGICPAELASQGSYAAWEGILCSGTEADYVNCPDYYSKCLDGPRCEQWECMHSEPCTLSAIDPPMAAGSSAGLCDDALNLTSHLSEDQKATGGLDACFNSQGLRRRLWCQDGMQWLLPFVFSLLALTLLTVLHLLGLATTQKQKVPGGRDDAEAAGEAASADGSRDPGTRILVQLPEPGRVPAIGRHSRSSFSRWSLGTDPCSPPCPNSEVALDIDPTDICEEASPKAEAVPAAVKVVEKSESKTFRQSSSAESAATENPNFASEAAPSTGAAASCTAVIPTKDAQTAPQFKAAGNRFPLGLARFFASCHIVVGHGYAMGVTPSIWFFGWGFTWVPWFFMLSGFVLFSSHLKNSKEESILLLRCRGAESRAPKAEESMIQYFMRRSETIYPLYAVSLIPSFIIAKYLGTLQADWGTLVAQCFLMQAWWPGWTESALQMHCWFLSCMVVYWFFFKPLAYCLKNLSLLRTCMLMAFLFFLPWLLILGPAIAQQPLDWYKDHRSLKTDTALDFGVVMLKFNPVCYVHVFVLGMLLAKLRLHLDAKAKASATPLNSWRNPWLVAIQFIAPLGYLMLFLVFSIQELQPKLWGYKLSTRSDCLEMLLQCMEQLSVGYLATC</sequence>
<feature type="transmembrane region" description="Helical" evidence="2">
    <location>
        <begin position="1723"/>
        <end position="1743"/>
    </location>
</feature>
<dbReference type="InterPro" id="IPR039477">
    <property type="entry name" value="ILEI/PANDER_dom"/>
</dbReference>
<dbReference type="InterPro" id="IPR052463">
    <property type="entry name" value="O-linked_mannose_GnT"/>
</dbReference>
<keyword evidence="6" id="KW-1185">Reference proteome</keyword>
<feature type="domain" description="ILEI/PANDER" evidence="4">
    <location>
        <begin position="587"/>
        <end position="674"/>
    </location>
</feature>
<organism evidence="5 6">
    <name type="scientific">Polarella glacialis</name>
    <name type="common">Dinoflagellate</name>
    <dbReference type="NCBI Taxonomy" id="89957"/>
    <lineage>
        <taxon>Eukaryota</taxon>
        <taxon>Sar</taxon>
        <taxon>Alveolata</taxon>
        <taxon>Dinophyceae</taxon>
        <taxon>Suessiales</taxon>
        <taxon>Suessiaceae</taxon>
        <taxon>Polarella</taxon>
    </lineage>
</organism>
<feature type="transmembrane region" description="Helical" evidence="2">
    <location>
        <begin position="1640"/>
        <end position="1659"/>
    </location>
</feature>
<keyword evidence="2" id="KW-1133">Transmembrane helix</keyword>
<proteinExistence type="predicted"/>
<keyword evidence="2" id="KW-0472">Membrane</keyword>
<evidence type="ECO:0000313" key="6">
    <source>
        <dbReference type="Proteomes" id="UP000654075"/>
    </source>
</evidence>
<dbReference type="Pfam" id="PF01757">
    <property type="entry name" value="Acyl_transf_3"/>
    <property type="match status" value="1"/>
</dbReference>
<dbReference type="PANTHER" id="PTHR46396:SF2">
    <property type="entry name" value="ILEI_PANDER DOMAIN-CONTAINING PROTEIN"/>
    <property type="match status" value="1"/>
</dbReference>
<feature type="region of interest" description="Disordered" evidence="1">
    <location>
        <begin position="1348"/>
        <end position="1376"/>
    </location>
</feature>
<reference evidence="5" key="1">
    <citation type="submission" date="2021-02" db="EMBL/GenBank/DDBJ databases">
        <authorList>
            <person name="Dougan E. K."/>
            <person name="Rhodes N."/>
            <person name="Thang M."/>
            <person name="Chan C."/>
        </authorList>
    </citation>
    <scope>NUCLEOTIDE SEQUENCE</scope>
</reference>
<feature type="transmembrane region" description="Helical" evidence="2">
    <location>
        <begin position="1763"/>
        <end position="1784"/>
    </location>
</feature>
<dbReference type="Proteomes" id="UP000654075">
    <property type="component" value="Unassembled WGS sequence"/>
</dbReference>